<reference evidence="9 10" key="1">
    <citation type="submission" date="2016-11" db="EMBL/GenBank/DDBJ databases">
        <authorList>
            <person name="Jaros S."/>
            <person name="Januszkiewicz K."/>
            <person name="Wedrychowicz H."/>
        </authorList>
    </citation>
    <scope>NUCLEOTIDE SEQUENCE [LARGE SCALE GENOMIC DNA]</scope>
    <source>
        <strain evidence="9 10">DSM 10068</strain>
    </source>
</reference>
<dbReference type="PANTHER" id="PTHR33362:SF5">
    <property type="entry name" value="C4-DICARBOXYLATE TRAP TRANSPORTER LARGE PERMEASE PROTEIN DCTM"/>
    <property type="match status" value="1"/>
</dbReference>
<evidence type="ECO:0000256" key="3">
    <source>
        <dbReference type="ARBA" id="ARBA00022519"/>
    </source>
</evidence>
<feature type="transmembrane region" description="Helical" evidence="7">
    <location>
        <begin position="220"/>
        <end position="239"/>
    </location>
</feature>
<evidence type="ECO:0000256" key="6">
    <source>
        <dbReference type="ARBA" id="ARBA00023136"/>
    </source>
</evidence>
<dbReference type="GO" id="GO:0022857">
    <property type="term" value="F:transmembrane transporter activity"/>
    <property type="evidence" value="ECO:0007669"/>
    <property type="project" value="TreeGrafter"/>
</dbReference>
<dbReference type="InterPro" id="IPR010656">
    <property type="entry name" value="DctM"/>
</dbReference>
<organism evidence="9 10">
    <name type="scientific">Sporobacter termitidis DSM 10068</name>
    <dbReference type="NCBI Taxonomy" id="1123282"/>
    <lineage>
        <taxon>Bacteria</taxon>
        <taxon>Bacillati</taxon>
        <taxon>Bacillota</taxon>
        <taxon>Clostridia</taxon>
        <taxon>Eubacteriales</taxon>
        <taxon>Oscillospiraceae</taxon>
        <taxon>Sporobacter</taxon>
    </lineage>
</organism>
<feature type="transmembrane region" description="Helical" evidence="7">
    <location>
        <begin position="283"/>
        <end position="301"/>
    </location>
</feature>
<dbReference type="GO" id="GO:0005886">
    <property type="term" value="C:plasma membrane"/>
    <property type="evidence" value="ECO:0007669"/>
    <property type="project" value="UniProtKB-SubCell"/>
</dbReference>
<comment type="subcellular location">
    <subcellularLocation>
        <location evidence="1">Cell inner membrane</location>
        <topology evidence="1">Multi-pass membrane protein</topology>
    </subcellularLocation>
</comment>
<proteinExistence type="predicted"/>
<dbReference type="RefSeq" id="WP_073078948.1">
    <property type="nucleotide sequence ID" value="NZ_FQXV01000007.1"/>
</dbReference>
<dbReference type="Proteomes" id="UP000183995">
    <property type="component" value="Unassembled WGS sequence"/>
</dbReference>
<keyword evidence="4 7" id="KW-0812">Transmembrane</keyword>
<dbReference type="STRING" id="1123282.SAMN02745823_02260"/>
<sequence>MDPIIISIIGIVIFLGLLALGQHIGLSLMVAGFVGMLLLRGFDPALSELKTISWNTVSSFTLAVIPLFMLMGNFAMYSGITAELFDTCYKWLGRFRGGLGFVAIGTSSLFHCFCGSATATTATIGTVCFPEMTRYRYKPVVSAGIIASSSAFGLLIPPSIGFIVYCTMAGVSVGKMFAAGIIPAIIVIGLSFVTVVIMAKRDPEAMPQGEKFTFREKVRSLKGILGFAVLFILVLGGIFSGFFSPSEGGAIGAFGSFIIMAIRRKASFANIWRSLKDSIKTTVMIFIIMIGANIFGTFLAMTQMPAVLAESLSTMGTSPYVVLWIVVAVYLVLGMCIDTLPLITILTPIFWPLVLAMNWNPLWFGVIMVMCMLIGLISPPDGIPCYIMSGIAKVPLMSVFKASFPFLIMLAAATILFIYVEPISTWLPSILNT</sequence>
<dbReference type="EMBL" id="FQXV01000007">
    <property type="protein sequence ID" value="SHI07444.1"/>
    <property type="molecule type" value="Genomic_DNA"/>
</dbReference>
<accession>A0A1M5Y6J9</accession>
<feature type="transmembrane region" description="Helical" evidence="7">
    <location>
        <begin position="60"/>
        <end position="80"/>
    </location>
</feature>
<protein>
    <submittedName>
        <fullName evidence="9">TRAP transporter, DctM subunit</fullName>
    </submittedName>
</protein>
<keyword evidence="6 7" id="KW-0472">Membrane</keyword>
<feature type="transmembrane region" description="Helical" evidence="7">
    <location>
        <begin position="100"/>
        <end position="129"/>
    </location>
</feature>
<feature type="transmembrane region" description="Helical" evidence="7">
    <location>
        <begin position="362"/>
        <end position="379"/>
    </location>
</feature>
<keyword evidence="10" id="KW-1185">Reference proteome</keyword>
<evidence type="ECO:0000313" key="10">
    <source>
        <dbReference type="Proteomes" id="UP000183995"/>
    </source>
</evidence>
<evidence type="ECO:0000259" key="8">
    <source>
        <dbReference type="Pfam" id="PF06808"/>
    </source>
</evidence>
<dbReference type="PANTHER" id="PTHR33362">
    <property type="entry name" value="SIALIC ACID TRAP TRANSPORTER PERMEASE PROTEIN SIAT-RELATED"/>
    <property type="match status" value="1"/>
</dbReference>
<dbReference type="AlphaFoldDB" id="A0A1M5Y6J9"/>
<keyword evidence="3" id="KW-0997">Cell inner membrane</keyword>
<name>A0A1M5Y6J9_9FIRM</name>
<evidence type="ECO:0000256" key="7">
    <source>
        <dbReference type="SAM" id="Phobius"/>
    </source>
</evidence>
<gene>
    <name evidence="9" type="ORF">SAMN02745823_02260</name>
</gene>
<feature type="transmembrane region" description="Helical" evidence="7">
    <location>
        <begin position="6"/>
        <end position="39"/>
    </location>
</feature>
<feature type="transmembrane region" description="Helical" evidence="7">
    <location>
        <begin position="245"/>
        <end position="262"/>
    </location>
</feature>
<dbReference type="NCBIfam" id="TIGR00786">
    <property type="entry name" value="dctM"/>
    <property type="match status" value="1"/>
</dbReference>
<dbReference type="InterPro" id="IPR004681">
    <property type="entry name" value="TRAP_DctM"/>
</dbReference>
<keyword evidence="2" id="KW-1003">Cell membrane</keyword>
<feature type="transmembrane region" description="Helical" evidence="7">
    <location>
        <begin position="141"/>
        <end position="165"/>
    </location>
</feature>
<feature type="transmembrane region" description="Helical" evidence="7">
    <location>
        <begin position="321"/>
        <end position="350"/>
    </location>
</feature>
<feature type="transmembrane region" description="Helical" evidence="7">
    <location>
        <begin position="399"/>
        <end position="420"/>
    </location>
</feature>
<keyword evidence="5 7" id="KW-1133">Transmembrane helix</keyword>
<feature type="transmembrane region" description="Helical" evidence="7">
    <location>
        <begin position="177"/>
        <end position="199"/>
    </location>
</feature>
<dbReference type="OrthoDB" id="9777699at2"/>
<evidence type="ECO:0000256" key="1">
    <source>
        <dbReference type="ARBA" id="ARBA00004429"/>
    </source>
</evidence>
<evidence type="ECO:0000313" key="9">
    <source>
        <dbReference type="EMBL" id="SHI07444.1"/>
    </source>
</evidence>
<feature type="domain" description="TRAP C4-dicarboxylate transport system permease DctM subunit" evidence="8">
    <location>
        <begin position="11"/>
        <end position="421"/>
    </location>
</feature>
<evidence type="ECO:0000256" key="5">
    <source>
        <dbReference type="ARBA" id="ARBA00022989"/>
    </source>
</evidence>
<dbReference type="PIRSF" id="PIRSF006066">
    <property type="entry name" value="HI0050"/>
    <property type="match status" value="1"/>
</dbReference>
<evidence type="ECO:0000256" key="4">
    <source>
        <dbReference type="ARBA" id="ARBA00022692"/>
    </source>
</evidence>
<evidence type="ECO:0000256" key="2">
    <source>
        <dbReference type="ARBA" id="ARBA00022475"/>
    </source>
</evidence>
<dbReference type="Pfam" id="PF06808">
    <property type="entry name" value="DctM"/>
    <property type="match status" value="1"/>
</dbReference>